<evidence type="ECO:0000313" key="7">
    <source>
        <dbReference type="Proteomes" id="UP000032568"/>
    </source>
</evidence>
<dbReference type="GO" id="GO:0047938">
    <property type="term" value="F:glucose-6-phosphate 1-epimerase activity"/>
    <property type="evidence" value="ECO:0007669"/>
    <property type="project" value="UniProtKB-UniRule"/>
</dbReference>
<dbReference type="PANTHER" id="PTHR11122">
    <property type="entry name" value="APOSPORY-ASSOCIATED PROTEIN C-RELATED"/>
    <property type="match status" value="1"/>
</dbReference>
<name>A0AAE9YVM8_9GAMM</name>
<evidence type="ECO:0000256" key="3">
    <source>
        <dbReference type="ARBA" id="ARBA00023235"/>
    </source>
</evidence>
<dbReference type="GO" id="GO:0030246">
    <property type="term" value="F:carbohydrate binding"/>
    <property type="evidence" value="ECO:0007669"/>
    <property type="project" value="UniProtKB-UniRule"/>
</dbReference>
<proteinExistence type="inferred from homology"/>
<dbReference type="Proteomes" id="UP000032568">
    <property type="component" value="Chromosome"/>
</dbReference>
<keyword evidence="3 4" id="KW-0413">Isomerase</keyword>
<dbReference type="Pfam" id="PF01263">
    <property type="entry name" value="Aldose_epim"/>
    <property type="match status" value="1"/>
</dbReference>
<dbReference type="InterPro" id="IPR008183">
    <property type="entry name" value="Aldose_1/G6P_1-epimerase"/>
</dbReference>
<dbReference type="RefSeq" id="WP_053043426.1">
    <property type="nucleotide sequence ID" value="NZ_CP059735.1"/>
</dbReference>
<evidence type="ECO:0000256" key="1">
    <source>
        <dbReference type="ARBA" id="ARBA00001096"/>
    </source>
</evidence>
<dbReference type="EC" id="5.1.3.15" evidence="4"/>
<feature type="active site" evidence="5">
    <location>
        <position position="162"/>
    </location>
</feature>
<reference evidence="6 7" key="2">
    <citation type="journal article" date="2022" name="Mar. Drugs">
        <title>Bioassay-Guided Fractionation Leads to the Detection of Cholic Acid Generated by the Rare Thalassomonas sp.</title>
        <authorList>
            <person name="Pheiffer F."/>
            <person name="Schneider Y.K."/>
            <person name="Hansen E.H."/>
            <person name="Andersen J.H."/>
            <person name="Isaksson J."/>
            <person name="Busche T."/>
            <person name="R C."/>
            <person name="Kalinowski J."/>
            <person name="Zyl L.V."/>
            <person name="Trindade M."/>
        </authorList>
    </citation>
    <scope>NUCLEOTIDE SEQUENCE [LARGE SCALE GENOMIC DNA]</scope>
    <source>
        <strain evidence="6 7">A5K-106</strain>
    </source>
</reference>
<evidence type="ECO:0000256" key="5">
    <source>
        <dbReference type="PIRSR" id="PIRSR016020-1"/>
    </source>
</evidence>
<feature type="active site" evidence="5">
    <location>
        <position position="263"/>
    </location>
</feature>
<evidence type="ECO:0000256" key="4">
    <source>
        <dbReference type="PIRNR" id="PIRNR016020"/>
    </source>
</evidence>
<dbReference type="InterPro" id="IPR025532">
    <property type="entry name" value="G6P_1-epimerase"/>
</dbReference>
<comment type="similarity">
    <text evidence="2 4">Belongs to the glucose-6-phosphate 1-epimerase family.</text>
</comment>
<keyword evidence="7" id="KW-1185">Reference proteome</keyword>
<dbReference type="PANTHER" id="PTHR11122:SF13">
    <property type="entry name" value="GLUCOSE-6-PHOSPHATE 1-EPIMERASE"/>
    <property type="match status" value="1"/>
</dbReference>
<dbReference type="CDD" id="cd09020">
    <property type="entry name" value="D-hex-6-P-epi_like"/>
    <property type="match status" value="1"/>
</dbReference>
<gene>
    <name evidence="6" type="ORF">SG35_006925</name>
</gene>
<evidence type="ECO:0000313" key="6">
    <source>
        <dbReference type="EMBL" id="WDE00368.1"/>
    </source>
</evidence>
<reference evidence="6 7" key="1">
    <citation type="journal article" date="2015" name="Genome Announc.">
        <title>Draft Genome Sequences of Marine Isolates of Thalassomonas viridans and Thalassomonas actiniarum.</title>
        <authorList>
            <person name="Olonade I."/>
            <person name="van Zyl L.J."/>
            <person name="Trindade M."/>
        </authorList>
    </citation>
    <scope>NUCLEOTIDE SEQUENCE [LARGE SCALE GENOMIC DNA]</scope>
    <source>
        <strain evidence="6 7">A5K-106</strain>
    </source>
</reference>
<accession>A0AAE9YVM8</accession>
<dbReference type="AlphaFoldDB" id="A0AAE9YVM8"/>
<dbReference type="InterPro" id="IPR014718">
    <property type="entry name" value="GH-type_carb-bd"/>
</dbReference>
<dbReference type="KEGG" id="tact:SG35_006925"/>
<dbReference type="EMBL" id="CP059735">
    <property type="protein sequence ID" value="WDE00368.1"/>
    <property type="molecule type" value="Genomic_DNA"/>
</dbReference>
<dbReference type="GO" id="GO:0005975">
    <property type="term" value="P:carbohydrate metabolic process"/>
    <property type="evidence" value="ECO:0007669"/>
    <property type="project" value="InterPro"/>
</dbReference>
<dbReference type="SUPFAM" id="SSF74650">
    <property type="entry name" value="Galactose mutarotase-like"/>
    <property type="match status" value="1"/>
</dbReference>
<dbReference type="InterPro" id="IPR011013">
    <property type="entry name" value="Gal_mutarotase_sf_dom"/>
</dbReference>
<comment type="catalytic activity">
    <reaction evidence="1">
        <text>alpha-D-glucose 6-phosphate = beta-D-glucose 6-phosphate</text>
        <dbReference type="Rhea" id="RHEA:16249"/>
        <dbReference type="ChEBI" id="CHEBI:58225"/>
        <dbReference type="ChEBI" id="CHEBI:58247"/>
        <dbReference type="EC" id="5.1.3.15"/>
    </reaction>
</comment>
<dbReference type="PIRSF" id="PIRSF016020">
    <property type="entry name" value="PHexose_mutarotase"/>
    <property type="match status" value="1"/>
</dbReference>
<protein>
    <recommendedName>
        <fullName evidence="4">Putative glucose-6-phosphate 1-epimerase</fullName>
        <ecNumber evidence="4">5.1.3.15</ecNumber>
    </recommendedName>
</protein>
<evidence type="ECO:0000256" key="2">
    <source>
        <dbReference type="ARBA" id="ARBA00005866"/>
    </source>
</evidence>
<dbReference type="Gene3D" id="2.70.98.10">
    <property type="match status" value="1"/>
</dbReference>
<organism evidence="6 7">
    <name type="scientific">Thalassomonas actiniarum</name>
    <dbReference type="NCBI Taxonomy" id="485447"/>
    <lineage>
        <taxon>Bacteria</taxon>
        <taxon>Pseudomonadati</taxon>
        <taxon>Pseudomonadota</taxon>
        <taxon>Gammaproteobacteria</taxon>
        <taxon>Alteromonadales</taxon>
        <taxon>Colwelliaceae</taxon>
        <taxon>Thalassomonas</taxon>
    </lineage>
</organism>
<sequence>MSSSILFANQFGQVDKTTFGEAIRGLLIKHQYCHAKISLYGGQVLTWQPGEHQAVLWLSEDSEFSPGKAIRGGIPLCWPWFGPYKDGGNHGFARQQIWQLDSIDINKDAVTVILSWHGEKAHPLWPAACELRQELVLGKELKQTLYMKNAGDDELEYSGALHSYFCVSAPENVDIKALNRARFDDKLTGEKGQTAILPHCRGPLDRVYHYDKAVQLVDHHWQRTIEILPENTRQWVVWNPGTETAEKMPDVHHGGEHEFVCLEGANSQWQKLPPGRWVIMGQTIRVTEH</sequence>